<evidence type="ECO:0000256" key="2">
    <source>
        <dbReference type="SAM" id="Phobius"/>
    </source>
</evidence>
<dbReference type="EMBL" id="JACHVX010000002">
    <property type="protein sequence ID" value="MBB2922355.1"/>
    <property type="molecule type" value="Genomic_DNA"/>
</dbReference>
<feature type="compositionally biased region" description="Basic and acidic residues" evidence="1">
    <location>
        <begin position="46"/>
        <end position="56"/>
    </location>
</feature>
<accession>A0A7W4UET2</accession>
<feature type="transmembrane region" description="Helical" evidence="2">
    <location>
        <begin position="100"/>
        <end position="121"/>
    </location>
</feature>
<name>A0A7W4UET2_9CELL</name>
<dbReference type="InterPro" id="IPR019099">
    <property type="entry name" value="Uncharacterised_PGPGW_TM"/>
</dbReference>
<dbReference type="Pfam" id="PF09656">
    <property type="entry name" value="PGPGW"/>
    <property type="match status" value="1"/>
</dbReference>
<evidence type="ECO:0000256" key="1">
    <source>
        <dbReference type="SAM" id="MobiDB-lite"/>
    </source>
</evidence>
<keyword evidence="2" id="KW-0472">Membrane</keyword>
<dbReference type="AlphaFoldDB" id="A0A7W4UET2"/>
<evidence type="ECO:0000313" key="4">
    <source>
        <dbReference type="Proteomes" id="UP000518206"/>
    </source>
</evidence>
<feature type="compositionally biased region" description="Basic and acidic residues" evidence="1">
    <location>
        <begin position="13"/>
        <end position="38"/>
    </location>
</feature>
<protein>
    <recommendedName>
        <fullName evidence="5">TIGR02611 family protein</fullName>
    </recommendedName>
</protein>
<dbReference type="RefSeq" id="WP_221196182.1">
    <property type="nucleotide sequence ID" value="NZ_JACHVX010000002.1"/>
</dbReference>
<proteinExistence type="predicted"/>
<feature type="region of interest" description="Disordered" evidence="1">
    <location>
        <begin position="1"/>
        <end position="56"/>
    </location>
</feature>
<dbReference type="Proteomes" id="UP000518206">
    <property type="component" value="Unassembled WGS sequence"/>
</dbReference>
<organism evidence="3 4">
    <name type="scientific">Cellulomonas cellasea</name>
    <dbReference type="NCBI Taxonomy" id="43670"/>
    <lineage>
        <taxon>Bacteria</taxon>
        <taxon>Bacillati</taxon>
        <taxon>Actinomycetota</taxon>
        <taxon>Actinomycetes</taxon>
        <taxon>Micrococcales</taxon>
        <taxon>Cellulomonadaceae</taxon>
        <taxon>Cellulomonas</taxon>
    </lineage>
</organism>
<reference evidence="3 4" key="1">
    <citation type="submission" date="2020-08" db="EMBL/GenBank/DDBJ databases">
        <title>The Agave Microbiome: Exploring the role of microbial communities in plant adaptations to desert environments.</title>
        <authorList>
            <person name="Partida-Martinez L.P."/>
        </authorList>
    </citation>
    <scope>NUCLEOTIDE SEQUENCE [LARGE SCALE GENOMIC DNA]</scope>
    <source>
        <strain evidence="3 4">RAS26</strain>
    </source>
</reference>
<keyword evidence="2" id="KW-1133">Transmembrane helix</keyword>
<evidence type="ECO:0008006" key="5">
    <source>
        <dbReference type="Google" id="ProtNLM"/>
    </source>
</evidence>
<comment type="caution">
    <text evidence="3">The sequence shown here is derived from an EMBL/GenBank/DDBJ whole genome shotgun (WGS) entry which is preliminary data.</text>
</comment>
<reference evidence="3 4" key="2">
    <citation type="submission" date="2020-08" db="EMBL/GenBank/DDBJ databases">
        <authorList>
            <person name="Partida-Martinez L."/>
            <person name="Huntemann M."/>
            <person name="Clum A."/>
            <person name="Wang J."/>
            <person name="Palaniappan K."/>
            <person name="Ritter S."/>
            <person name="Chen I.-M."/>
            <person name="Stamatis D."/>
            <person name="Reddy T."/>
            <person name="O'Malley R."/>
            <person name="Daum C."/>
            <person name="Shapiro N."/>
            <person name="Ivanova N."/>
            <person name="Kyrpides N."/>
            <person name="Woyke T."/>
        </authorList>
    </citation>
    <scope>NUCLEOTIDE SEQUENCE [LARGE SCALE GENOMIC DNA]</scope>
    <source>
        <strain evidence="3 4">RAS26</strain>
    </source>
</reference>
<feature type="transmembrane region" description="Helical" evidence="2">
    <location>
        <begin position="74"/>
        <end position="94"/>
    </location>
</feature>
<keyword evidence="2" id="KW-0812">Transmembrane</keyword>
<gene>
    <name evidence="3" type="ORF">FHR80_001267</name>
</gene>
<evidence type="ECO:0000313" key="3">
    <source>
        <dbReference type="EMBL" id="MBB2922355.1"/>
    </source>
</evidence>
<sequence length="142" mass="15028">MTGPEVEAGVPDDGVRGDRGPDGARREHGDDGAARGHGPDGAPRGPAHEGSPEHDGALGSVRAWLTRLPRPVRLPLVVVVGSVLLLAGAAMLVLPGPGLLVMFAGVAVLAAEFPWAGRLVVRIRLVATRVWVPVRRWLRRER</sequence>